<accession>A0AAV2B511</accession>
<dbReference type="GO" id="GO:0032465">
    <property type="term" value="P:regulation of cytokinesis"/>
    <property type="evidence" value="ECO:0007669"/>
    <property type="project" value="TreeGrafter"/>
</dbReference>
<dbReference type="CDD" id="cd00051">
    <property type="entry name" value="EFh"/>
    <property type="match status" value="1"/>
</dbReference>
<feature type="coiled-coil region" evidence="1">
    <location>
        <begin position="180"/>
        <end position="207"/>
    </location>
</feature>
<feature type="region of interest" description="Disordered" evidence="2">
    <location>
        <begin position="114"/>
        <end position="136"/>
    </location>
</feature>
<dbReference type="AlphaFoldDB" id="A0AAV2B511"/>
<evidence type="ECO:0000256" key="2">
    <source>
        <dbReference type="SAM" id="MobiDB-lite"/>
    </source>
</evidence>
<feature type="domain" description="EF-hand" evidence="3">
    <location>
        <begin position="42"/>
        <end position="77"/>
    </location>
</feature>
<organism evidence="4 5">
    <name type="scientific">Larinioides sclopetarius</name>
    <dbReference type="NCBI Taxonomy" id="280406"/>
    <lineage>
        <taxon>Eukaryota</taxon>
        <taxon>Metazoa</taxon>
        <taxon>Ecdysozoa</taxon>
        <taxon>Arthropoda</taxon>
        <taxon>Chelicerata</taxon>
        <taxon>Arachnida</taxon>
        <taxon>Araneae</taxon>
        <taxon>Araneomorphae</taxon>
        <taxon>Entelegynae</taxon>
        <taxon>Araneoidea</taxon>
        <taxon>Araneidae</taxon>
        <taxon>Larinioides</taxon>
    </lineage>
</organism>
<dbReference type="GO" id="GO:0055038">
    <property type="term" value="C:recycling endosome membrane"/>
    <property type="evidence" value="ECO:0007669"/>
    <property type="project" value="TreeGrafter"/>
</dbReference>
<dbReference type="PANTHER" id="PTHR15726:SF7">
    <property type="entry name" value="NUCLEAR FALLOUT, ISOFORM J"/>
    <property type="match status" value="1"/>
</dbReference>
<dbReference type="GO" id="GO:0032456">
    <property type="term" value="P:endocytic recycling"/>
    <property type="evidence" value="ECO:0007669"/>
    <property type="project" value="TreeGrafter"/>
</dbReference>
<proteinExistence type="predicted"/>
<dbReference type="EMBL" id="CAXIEN010000281">
    <property type="protein sequence ID" value="CAL1291316.1"/>
    <property type="molecule type" value="Genomic_DNA"/>
</dbReference>
<dbReference type="GO" id="GO:0005509">
    <property type="term" value="F:calcium ion binding"/>
    <property type="evidence" value="ECO:0007669"/>
    <property type="project" value="InterPro"/>
</dbReference>
<evidence type="ECO:0000256" key="1">
    <source>
        <dbReference type="SAM" id="Coils"/>
    </source>
</evidence>
<dbReference type="GO" id="GO:0032154">
    <property type="term" value="C:cleavage furrow"/>
    <property type="evidence" value="ECO:0007669"/>
    <property type="project" value="TreeGrafter"/>
</dbReference>
<keyword evidence="5" id="KW-1185">Reference proteome</keyword>
<dbReference type="SUPFAM" id="SSF47473">
    <property type="entry name" value="EF-hand"/>
    <property type="match status" value="1"/>
</dbReference>
<dbReference type="Pfam" id="PF13499">
    <property type="entry name" value="EF-hand_7"/>
    <property type="match status" value="1"/>
</dbReference>
<dbReference type="InterPro" id="IPR011992">
    <property type="entry name" value="EF-hand-dom_pair"/>
</dbReference>
<dbReference type="GO" id="GO:0030139">
    <property type="term" value="C:endocytic vesicle"/>
    <property type="evidence" value="ECO:0007669"/>
    <property type="project" value="TreeGrafter"/>
</dbReference>
<dbReference type="InterPro" id="IPR002048">
    <property type="entry name" value="EF_hand_dom"/>
</dbReference>
<reference evidence="4 5" key="1">
    <citation type="submission" date="2024-04" db="EMBL/GenBank/DDBJ databases">
        <authorList>
            <person name="Rising A."/>
            <person name="Reimegard J."/>
            <person name="Sonavane S."/>
            <person name="Akerstrom W."/>
            <person name="Nylinder S."/>
            <person name="Hedman E."/>
            <person name="Kallberg Y."/>
        </authorList>
    </citation>
    <scope>NUCLEOTIDE SEQUENCE [LARGE SCALE GENOMIC DNA]</scope>
</reference>
<dbReference type="PANTHER" id="PTHR15726">
    <property type="entry name" value="RAB11-FAMILY INTERACTING PROTEIN"/>
    <property type="match status" value="1"/>
</dbReference>
<evidence type="ECO:0000313" key="4">
    <source>
        <dbReference type="EMBL" id="CAL1291316.1"/>
    </source>
</evidence>
<keyword evidence="1" id="KW-0175">Coiled coil</keyword>
<comment type="caution">
    <text evidence="4">The sequence shown here is derived from an EMBL/GenBank/DDBJ whole genome shotgun (WGS) entry which is preliminary data.</text>
</comment>
<dbReference type="Gene3D" id="1.10.238.10">
    <property type="entry name" value="EF-hand"/>
    <property type="match status" value="1"/>
</dbReference>
<gene>
    <name evidence="4" type="ORF">LARSCL_LOCUS17022</name>
</gene>
<dbReference type="Proteomes" id="UP001497382">
    <property type="component" value="Unassembled WGS sequence"/>
</dbReference>
<dbReference type="InterPro" id="IPR051977">
    <property type="entry name" value="Rab11-interacting_regulator"/>
</dbReference>
<feature type="non-terminal residue" evidence="4">
    <location>
        <position position="221"/>
    </location>
</feature>
<dbReference type="GO" id="GO:0030496">
    <property type="term" value="C:midbody"/>
    <property type="evidence" value="ECO:0007669"/>
    <property type="project" value="TreeGrafter"/>
</dbReference>
<evidence type="ECO:0000259" key="3">
    <source>
        <dbReference type="PROSITE" id="PS50222"/>
    </source>
</evidence>
<dbReference type="PROSITE" id="PS50222">
    <property type="entry name" value="EF_HAND_2"/>
    <property type="match status" value="1"/>
</dbReference>
<sequence>MASADEEFIKQLREVFDLCDELKCGIISVNQLRDIVRKHFGGSEEEVVQLIECLDPNQHGVVTFADFCRGVQSTLQIKGVNFEEAALRSQQWERRGRRKLHLPGTFIPARQQFRQLPERQQSRQQPSVQEEEELPDAQQVGLQETFLQCIGQLHRNGSRRNSQSSDEYPLDVPMSIEDDVLDLNQKVNELQQQVATLTDNQMNTDERYIKVKQENAALQNK</sequence>
<protein>
    <recommendedName>
        <fullName evidence="3">EF-hand domain-containing protein</fullName>
    </recommendedName>
</protein>
<evidence type="ECO:0000313" key="5">
    <source>
        <dbReference type="Proteomes" id="UP001497382"/>
    </source>
</evidence>
<name>A0AAV2B511_9ARAC</name>